<proteinExistence type="predicted"/>
<evidence type="ECO:0000313" key="3">
    <source>
        <dbReference type="Proteomes" id="UP000306236"/>
    </source>
</evidence>
<keyword evidence="1" id="KW-0472">Membrane</keyword>
<dbReference type="RefSeq" id="WP_136407050.1">
    <property type="nucleotide sequence ID" value="NZ_SSWX01000016.1"/>
</dbReference>
<protein>
    <recommendedName>
        <fullName evidence="4">DUF2946 domain-containing protein</fullName>
    </recommendedName>
</protein>
<comment type="caution">
    <text evidence="2">The sequence shown here is derived from an EMBL/GenBank/DDBJ whole genome shotgun (WGS) entry which is preliminary data.</text>
</comment>
<sequence>MTTRPAFSVQALALMRRWLVCGWRWGLIATLLLGLALRALVPQGFMPAAAEAGQEALFAMVVCTPDGPMEFQQALPAAASDGSHEQSSTAHASALCSFSVLTWQALLEGLWLSLLLLVLLQALRVARRHYCAPVWTPCTAIQAPRGPPLSV</sequence>
<reference evidence="2 3" key="1">
    <citation type="submission" date="2019-04" db="EMBL/GenBank/DDBJ databases">
        <title>Lampropedia sp YIM MLB12 draf genome.</title>
        <authorList>
            <person name="Wang Y.-X."/>
        </authorList>
    </citation>
    <scope>NUCLEOTIDE SEQUENCE [LARGE SCALE GENOMIC DNA]</scope>
    <source>
        <strain evidence="2 3">YIM MLB12</strain>
    </source>
</reference>
<keyword evidence="3" id="KW-1185">Reference proteome</keyword>
<keyword evidence="1" id="KW-1133">Transmembrane helix</keyword>
<evidence type="ECO:0008006" key="4">
    <source>
        <dbReference type="Google" id="ProtNLM"/>
    </source>
</evidence>
<organism evidence="2 3">
    <name type="scientific">Lampropedia aestuarii</name>
    <dbReference type="NCBI Taxonomy" id="2562762"/>
    <lineage>
        <taxon>Bacteria</taxon>
        <taxon>Pseudomonadati</taxon>
        <taxon>Pseudomonadota</taxon>
        <taxon>Betaproteobacteria</taxon>
        <taxon>Burkholderiales</taxon>
        <taxon>Comamonadaceae</taxon>
        <taxon>Lampropedia</taxon>
    </lineage>
</organism>
<keyword evidence="1" id="KW-0812">Transmembrane</keyword>
<name>A0A4S5BN51_9BURK</name>
<dbReference type="Proteomes" id="UP000306236">
    <property type="component" value="Unassembled WGS sequence"/>
</dbReference>
<evidence type="ECO:0000313" key="2">
    <source>
        <dbReference type="EMBL" id="THJ32291.1"/>
    </source>
</evidence>
<evidence type="ECO:0000256" key="1">
    <source>
        <dbReference type="SAM" id="Phobius"/>
    </source>
</evidence>
<dbReference type="AlphaFoldDB" id="A0A4S5BN51"/>
<gene>
    <name evidence="2" type="ORF">E8K88_12730</name>
</gene>
<feature type="transmembrane region" description="Helical" evidence="1">
    <location>
        <begin position="21"/>
        <end position="41"/>
    </location>
</feature>
<dbReference type="EMBL" id="SSWX01000016">
    <property type="protein sequence ID" value="THJ32291.1"/>
    <property type="molecule type" value="Genomic_DNA"/>
</dbReference>
<feature type="transmembrane region" description="Helical" evidence="1">
    <location>
        <begin position="101"/>
        <end position="120"/>
    </location>
</feature>
<accession>A0A4S5BN51</accession>